<organism evidence="1 2">
    <name type="scientific">Photorhabdus bodei</name>
    <dbReference type="NCBI Taxonomy" id="2029681"/>
    <lineage>
        <taxon>Bacteria</taxon>
        <taxon>Pseudomonadati</taxon>
        <taxon>Pseudomonadota</taxon>
        <taxon>Gammaproteobacteria</taxon>
        <taxon>Enterobacterales</taxon>
        <taxon>Morganellaceae</taxon>
        <taxon>Photorhabdus</taxon>
    </lineage>
</organism>
<dbReference type="Proteomes" id="UP000466619">
    <property type="component" value="Unassembled WGS sequence"/>
</dbReference>
<accession>A0ABX0AT12</accession>
<dbReference type="SUPFAM" id="SSF110849">
    <property type="entry name" value="ParB/Sulfiredoxin"/>
    <property type="match status" value="1"/>
</dbReference>
<protein>
    <recommendedName>
        <fullName evidence="3">Chromosome partitioning protein ParB</fullName>
    </recommendedName>
</protein>
<dbReference type="InterPro" id="IPR022304">
    <property type="entry name" value="ICE_PFGI_1_ParB"/>
</dbReference>
<keyword evidence="2" id="KW-1185">Reference proteome</keyword>
<reference evidence="1 2" key="1">
    <citation type="submission" date="2019-12" db="EMBL/GenBank/DDBJ databases">
        <title>Engineering Photorhabdus to improve their lethality against agricultural pests.</title>
        <authorList>
            <person name="Machado R.A.R."/>
        </authorList>
    </citation>
    <scope>NUCLEOTIDE SEQUENCE [LARGE SCALE GENOMIC DNA]</scope>
    <source>
        <strain evidence="1 2">M-CN4</strain>
    </source>
</reference>
<gene>
    <name evidence="1" type="ORF">GPY48_11000</name>
</gene>
<sequence>MSKPGKNNLSLGDALLQQGKTPQLPASPVVLPVTEIPMVLTLDELRPNPDNPRISRNPRFDDIKASIRARGLDSVPKVTRDPNSGNENIYIFSDGGNTRYQILSELWQETEEERFYRIPCLLKPWPGRLHCVIGHLAENEVRGDLMFIEKAFGVRNARAIHEEHLGRSVTQRELMGLLKQGGLPISQTSISQMDNTVQYLYHCIPNLLISGMGRPQATNILALRTDAQKIWNTFSVGLSCEKDFDAVFSEACQRLDDPEAYSFEILRDELIGELLKALPHPALNYDRWLLELDPKERNRRQLFGDPPPVADHLRQADMQAALVSEGLVPSVTKSSGQVSVLETQSPVAVIESQEDEEAALSSKIETQPGMYGAPPTLSTLSTVSDLGKDDIEPLMSVSALQISPSALNESHHCLPEALSTSLSCPPDVLSFARTGLEPVNDIWSVSPVQDDIEHLQDMAFRLAFELAEEMGGADELEEAKDTAYDAGYRLTEFHTASEFVQVLLSLTGNSGSNGAPVHTDMLGVWLVGTGRPEEIPVLPDVAIVKFMRLIRVLRRLRELQRDLPVGSEEREQHV</sequence>
<dbReference type="NCBIfam" id="TIGR03764">
    <property type="entry name" value="ICE_PFGI_1_parB"/>
    <property type="match status" value="1"/>
</dbReference>
<evidence type="ECO:0000313" key="1">
    <source>
        <dbReference type="EMBL" id="NDL03735.1"/>
    </source>
</evidence>
<dbReference type="EMBL" id="WSFC01000020">
    <property type="protein sequence ID" value="NDL03735.1"/>
    <property type="molecule type" value="Genomic_DNA"/>
</dbReference>
<dbReference type="RefSeq" id="WP_162120329.1">
    <property type="nucleotide sequence ID" value="NZ_CAWPJS010000020.1"/>
</dbReference>
<comment type="caution">
    <text evidence="1">The sequence shown here is derived from an EMBL/GenBank/DDBJ whole genome shotgun (WGS) entry which is preliminary data.</text>
</comment>
<evidence type="ECO:0000313" key="2">
    <source>
        <dbReference type="Proteomes" id="UP000466619"/>
    </source>
</evidence>
<dbReference type="InterPro" id="IPR036086">
    <property type="entry name" value="ParB/Sulfiredoxin_sf"/>
</dbReference>
<evidence type="ECO:0008006" key="3">
    <source>
        <dbReference type="Google" id="ProtNLM"/>
    </source>
</evidence>
<name>A0ABX0AT12_9GAMM</name>
<proteinExistence type="predicted"/>